<dbReference type="InterPro" id="IPR010775">
    <property type="entry name" value="DUF1365"/>
</dbReference>
<feature type="transmembrane region" description="Helical" evidence="6">
    <location>
        <begin position="345"/>
        <end position="366"/>
    </location>
</feature>
<feature type="transmembrane region" description="Helical" evidence="6">
    <location>
        <begin position="470"/>
        <end position="488"/>
    </location>
</feature>
<dbReference type="EMBL" id="LFJN01000012">
    <property type="protein sequence ID" value="KPI40243.1"/>
    <property type="molecule type" value="Genomic_DNA"/>
</dbReference>
<evidence type="ECO:0000259" key="7">
    <source>
        <dbReference type="PROSITE" id="PS50850"/>
    </source>
</evidence>
<dbReference type="PROSITE" id="PS50850">
    <property type="entry name" value="MFS"/>
    <property type="match status" value="1"/>
</dbReference>
<feature type="domain" description="Major facilitator superfamily (MFS) profile" evidence="7">
    <location>
        <begin position="11"/>
        <end position="492"/>
    </location>
</feature>
<feature type="transmembrane region" description="Helical" evidence="6">
    <location>
        <begin position="7"/>
        <end position="30"/>
    </location>
</feature>
<keyword evidence="5 6" id="KW-0472">Membrane</keyword>
<evidence type="ECO:0000256" key="2">
    <source>
        <dbReference type="ARBA" id="ARBA00010992"/>
    </source>
</evidence>
<dbReference type="VEuPathDB" id="FungiDB:AB675_7702"/>
<gene>
    <name evidence="8" type="ORF">AB675_7702</name>
</gene>
<feature type="transmembrane region" description="Helical" evidence="6">
    <location>
        <begin position="175"/>
        <end position="196"/>
    </location>
</feature>
<feature type="transmembrane region" description="Helical" evidence="6">
    <location>
        <begin position="443"/>
        <end position="464"/>
    </location>
</feature>
<evidence type="ECO:0000313" key="8">
    <source>
        <dbReference type="EMBL" id="KPI40243.1"/>
    </source>
</evidence>
<dbReference type="Pfam" id="PF07103">
    <property type="entry name" value="DUF1365"/>
    <property type="match status" value="1"/>
</dbReference>
<comment type="similarity">
    <text evidence="2">Belongs to the major facilitator superfamily. Sugar transporter (TC 2.A.1.1) family.</text>
</comment>
<feature type="transmembrane region" description="Helical" evidence="6">
    <location>
        <begin position="373"/>
        <end position="392"/>
    </location>
</feature>
<dbReference type="InterPro" id="IPR005829">
    <property type="entry name" value="Sugar_transporter_CS"/>
</dbReference>
<feature type="transmembrane region" description="Helical" evidence="6">
    <location>
        <begin position="143"/>
        <end position="163"/>
    </location>
</feature>
<keyword evidence="3 6" id="KW-0812">Transmembrane</keyword>
<keyword evidence="9" id="KW-1185">Reference proteome</keyword>
<dbReference type="PANTHER" id="PTHR48022">
    <property type="entry name" value="PLASTIDIC GLUCOSE TRANSPORTER 4"/>
    <property type="match status" value="1"/>
</dbReference>
<dbReference type="RefSeq" id="XP_018000206.1">
    <property type="nucleotide sequence ID" value="XM_018148092.1"/>
</dbReference>
<protein>
    <submittedName>
        <fullName evidence="8">Low-affinity glucose transporter HXT3</fullName>
    </submittedName>
</protein>
<keyword evidence="8" id="KW-0813">Transport</keyword>
<dbReference type="InterPro" id="IPR036259">
    <property type="entry name" value="MFS_trans_sf"/>
</dbReference>
<dbReference type="InterPro" id="IPR050360">
    <property type="entry name" value="MFS_Sugar_Transporters"/>
</dbReference>
<evidence type="ECO:0000256" key="3">
    <source>
        <dbReference type="ARBA" id="ARBA00022692"/>
    </source>
</evidence>
<dbReference type="GeneID" id="28739971"/>
<accession>A0A0N1HQK2</accession>
<feature type="transmembrane region" description="Helical" evidence="6">
    <location>
        <begin position="112"/>
        <end position="131"/>
    </location>
</feature>
<reference evidence="8 9" key="1">
    <citation type="submission" date="2015-06" db="EMBL/GenBank/DDBJ databases">
        <title>Draft genome of the ant-associated black yeast Phialophora attae CBS 131958.</title>
        <authorList>
            <person name="Moreno L.F."/>
            <person name="Stielow B.J."/>
            <person name="de Hoog S."/>
            <person name="Vicente V.A."/>
            <person name="Weiss V.A."/>
            <person name="de Vries M."/>
            <person name="Cruz L.M."/>
            <person name="Souza E.M."/>
        </authorList>
    </citation>
    <scope>NUCLEOTIDE SEQUENCE [LARGE SCALE GENOMIC DNA]</scope>
    <source>
        <strain evidence="8 9">CBS 131958</strain>
    </source>
</reference>
<dbReference type="PANTHER" id="PTHR48022:SF11">
    <property type="entry name" value="MONOSACCHARIDE TRANSPORTER (HXT8), PUTATIVE (AFU_ORTHOLOGUE AFUA_2G08120)-RELATED"/>
    <property type="match status" value="1"/>
</dbReference>
<keyword evidence="4 6" id="KW-1133">Transmembrane helix</keyword>
<dbReference type="GO" id="GO:0005351">
    <property type="term" value="F:carbohydrate:proton symporter activity"/>
    <property type="evidence" value="ECO:0007669"/>
    <property type="project" value="TreeGrafter"/>
</dbReference>
<proteinExistence type="inferred from homology"/>
<organism evidence="8 9">
    <name type="scientific">Cyphellophora attinorum</name>
    <dbReference type="NCBI Taxonomy" id="1664694"/>
    <lineage>
        <taxon>Eukaryota</taxon>
        <taxon>Fungi</taxon>
        <taxon>Dikarya</taxon>
        <taxon>Ascomycota</taxon>
        <taxon>Pezizomycotina</taxon>
        <taxon>Eurotiomycetes</taxon>
        <taxon>Chaetothyriomycetidae</taxon>
        <taxon>Chaetothyriales</taxon>
        <taxon>Cyphellophoraceae</taxon>
        <taxon>Cyphellophora</taxon>
    </lineage>
</organism>
<dbReference type="SUPFAM" id="SSF103473">
    <property type="entry name" value="MFS general substrate transporter"/>
    <property type="match status" value="1"/>
</dbReference>
<sequence>MGHLSWYSIGICLVVSWGGYAYGFGFASFITSQGQPTFYTYFSLDPASAYTAKILGACNALFNFGLAMGALFQGWLCDALGRKRAFLVAGLCSLLGGALITGAHVIEMLIPVRVLHGFGLNMLICLVPLYLTEVAPAEKRGLLAGLMTLSFSMGYVVCGYIAVGTFYGTTYNVQVRLPLAMAMVGPAALLLGLPFIPESPRYLVLNNQGAEALDVLRRIHGDPSNPDDTFAQAEYTQIVAQTEKDQETTASYLEMFRKPSWRKRSVLALFIQSVIPGASSTIAMRSSVCTDRRCPSDLQLNPLGYARVLGYLTSSFADGGNQILGIANYLILIFSSLGVSPVMSLVLYAVYATVGIFTVLLTIFTVDRIGRRTLFLYGFPLVAIILVIEGVLQSKYLGTDHQAGLAACVLVIFVYIVVFQAIDAPAFIWIAEIFPTNIRGRGIGLGFFAYFVGAITYSTPSALAFRNLMYFIYAGLSVLSTIIVYFYIPETKQIPVEEIGALFGDEVVVHLTEAGQSIVEEKNTLPRASTTEVVTAYLMNNASGLSAATHKDDGTTSHDAAFENWIVLLSACMIAMSLMVLDFRFYSHARRLLLVTVWLCRREAFGCLRGLYDMLSWPYNLMAVAYATFAFLRTARLGGITAGAGDEPPPRPFLPPLIFPCHTTHSRFFPARHSFTYSYLQVGIPIGWRHSSGFLTCDTSEDLFGRKTSGWFSVHDEDYLARGTHQDGLRGKLDDFLKVHGITAAELPYAYLVTAPRFLGWSFNPVSFWYLYDSMQKLKAMILEVNNTFDERRMYLLKPEKSSENGRFSETWAKDFHVSPFNDRTGSYSVVAMDPFERFNWTRDKRPDAVNIDNNITLTSLPPNAKPKLVARLYSTSKALDPAQMTLFEYVVFMCQWCWTGFLTNPRILWEARILWAKKQLQVFFRPEVNIGSIGRQEQKEEIVIEICFQQWLDELAHREKCLIEYTCAAGANRGKTLTLGDSSGPVDVSVSTETAKLEVLTPEWYSELARTDDMRELFQTRCFESVDGEMMLSVNSAGRRLLEAALYKMSRSSEDSEKDYVKVPLASDRRSDTSPQDAVVQNLIAACTGKAVKYRGLQACFRQLLDPLLTPTLLRGYDRAAWSIMLADRLAFGSTGLLKCYINIASWGATFVAGHYLAPLVKSVLLEMTA</sequence>
<evidence type="ECO:0000256" key="1">
    <source>
        <dbReference type="ARBA" id="ARBA00004141"/>
    </source>
</evidence>
<evidence type="ECO:0000256" key="6">
    <source>
        <dbReference type="SAM" id="Phobius"/>
    </source>
</evidence>
<dbReference type="GO" id="GO:0016020">
    <property type="term" value="C:membrane"/>
    <property type="evidence" value="ECO:0007669"/>
    <property type="project" value="UniProtKB-SubCell"/>
</dbReference>
<name>A0A0N1HQK2_9EURO</name>
<dbReference type="InterPro" id="IPR005828">
    <property type="entry name" value="MFS_sugar_transport-like"/>
</dbReference>
<feature type="transmembrane region" description="Helical" evidence="6">
    <location>
        <begin position="565"/>
        <end position="586"/>
    </location>
</feature>
<evidence type="ECO:0000256" key="4">
    <source>
        <dbReference type="ARBA" id="ARBA00022989"/>
    </source>
</evidence>
<comment type="subcellular location">
    <subcellularLocation>
        <location evidence="1">Membrane</location>
        <topology evidence="1">Multi-pass membrane protein</topology>
    </subcellularLocation>
</comment>
<dbReference type="Pfam" id="PF00083">
    <property type="entry name" value="Sugar_tr"/>
    <property type="match status" value="2"/>
</dbReference>
<keyword evidence="8" id="KW-0762">Sugar transport</keyword>
<feature type="transmembrane region" description="Helical" evidence="6">
    <location>
        <begin position="404"/>
        <end position="431"/>
    </location>
</feature>
<dbReference type="InterPro" id="IPR020846">
    <property type="entry name" value="MFS_dom"/>
</dbReference>
<evidence type="ECO:0000313" key="9">
    <source>
        <dbReference type="Proteomes" id="UP000038010"/>
    </source>
</evidence>
<feature type="transmembrane region" description="Helical" evidence="6">
    <location>
        <begin position="265"/>
        <end position="283"/>
    </location>
</feature>
<evidence type="ECO:0000256" key="5">
    <source>
        <dbReference type="ARBA" id="ARBA00023136"/>
    </source>
</evidence>
<dbReference type="Proteomes" id="UP000038010">
    <property type="component" value="Unassembled WGS sequence"/>
</dbReference>
<feature type="transmembrane region" description="Helical" evidence="6">
    <location>
        <begin position="50"/>
        <end position="72"/>
    </location>
</feature>
<dbReference type="Gene3D" id="1.20.1250.20">
    <property type="entry name" value="MFS general substrate transporter like domains"/>
    <property type="match status" value="1"/>
</dbReference>
<dbReference type="OrthoDB" id="6612291at2759"/>
<feature type="transmembrane region" description="Helical" evidence="6">
    <location>
        <begin position="84"/>
        <end position="106"/>
    </location>
</feature>
<dbReference type="AlphaFoldDB" id="A0A0N1HQK2"/>
<dbReference type="PROSITE" id="PS00216">
    <property type="entry name" value="SUGAR_TRANSPORT_1"/>
    <property type="match status" value="1"/>
</dbReference>
<comment type="caution">
    <text evidence="8">The sequence shown here is derived from an EMBL/GenBank/DDBJ whole genome shotgun (WGS) entry which is preliminary data.</text>
</comment>